<dbReference type="PANTHER" id="PTHR11963:SF48">
    <property type="entry name" value="DIPEPTIDASE B, ISOFORM A"/>
    <property type="match status" value="1"/>
</dbReference>
<dbReference type="GO" id="GO:0030145">
    <property type="term" value="F:manganese ion binding"/>
    <property type="evidence" value="ECO:0007669"/>
    <property type="project" value="InterPro"/>
</dbReference>
<gene>
    <name evidence="6" type="ORF">Cvel_27868</name>
</gene>
<keyword evidence="3" id="KW-0645">Protease</keyword>
<dbReference type="AlphaFoldDB" id="A0A0G4HIC6"/>
<dbReference type="VEuPathDB" id="CryptoDB:Cvel_27868"/>
<dbReference type="GO" id="GO:0006508">
    <property type="term" value="P:proteolysis"/>
    <property type="evidence" value="ECO:0007669"/>
    <property type="project" value="UniProtKB-KW"/>
</dbReference>
<dbReference type="Gene3D" id="3.40.630.10">
    <property type="entry name" value="Zn peptidases"/>
    <property type="match status" value="1"/>
</dbReference>
<keyword evidence="2" id="KW-0031">Aminopeptidase</keyword>
<dbReference type="InterPro" id="IPR041417">
    <property type="entry name" value="NPEPL1_N"/>
</dbReference>
<organism evidence="6">
    <name type="scientific">Chromera velia CCMP2878</name>
    <dbReference type="NCBI Taxonomy" id="1169474"/>
    <lineage>
        <taxon>Eukaryota</taxon>
        <taxon>Sar</taxon>
        <taxon>Alveolata</taxon>
        <taxon>Colpodellida</taxon>
        <taxon>Chromeraceae</taxon>
        <taxon>Chromera</taxon>
    </lineage>
</organism>
<dbReference type="InterPro" id="IPR011356">
    <property type="entry name" value="Leucine_aapep/pepB"/>
</dbReference>
<dbReference type="PhylomeDB" id="A0A0G4HIC6"/>
<sequence length="514" mass="53713">MAFTPPTPKHEFEIVPDASSVASEGWAPSILVFTGTKALLQSETVSKLLPSSSADTLKALLEEKGKAGENGSSVSTYVKDASGKFVQVVFCVLPDSCSRSNCPAQPHAISSLTAPFLSDGSKSVGVLLCLADTKYAVAGACSIARNLPLFLMKTKGMPEKGEQGTVRVGFGFPSSSSDSLPLGRVFFAAQGVRLAAKIVDMHPEVMNTVHFQQEAQKAVERMAKAGFTVKTEVIEGEALRDRGFGGIWGVGRAGTHPPRLVILSYEPPAAKTTVAMVGKGVVYDSGGLSLKIGGTMCGMKCDCGGAAAVLGSFEAAVSSKVAAEKGVRLHALLCLAENCIGPSAYRNDDILTLYSGKTVEINNTDAEGRLLLGDGVAYATKQLAPDMLIDMATSTGAQMVTTGKKHAGVMTNSERAEKAFVQAGVVSGDVAHPMLYAPEFLKSESKSVVADMKNSVKDRMNAQSSCAGTFVGEHIADSFEGEWVHLDIAGPAWSDKGGTGYGVALIVEMLNAAK</sequence>
<dbReference type="SUPFAM" id="SSF53187">
    <property type="entry name" value="Zn-dependent exopeptidases"/>
    <property type="match status" value="1"/>
</dbReference>
<reference evidence="6" key="1">
    <citation type="submission" date="2014-11" db="EMBL/GenBank/DDBJ databases">
        <authorList>
            <person name="Otto D Thomas"/>
            <person name="Naeem Raeece"/>
        </authorList>
    </citation>
    <scope>NUCLEOTIDE SEQUENCE</scope>
</reference>
<dbReference type="Pfam" id="PF00883">
    <property type="entry name" value="Peptidase_M17"/>
    <property type="match status" value="1"/>
</dbReference>
<evidence type="ECO:0000256" key="2">
    <source>
        <dbReference type="ARBA" id="ARBA00022438"/>
    </source>
</evidence>
<dbReference type="PROSITE" id="PS00631">
    <property type="entry name" value="CYTOSOL_AP"/>
    <property type="match status" value="1"/>
</dbReference>
<dbReference type="CDD" id="cd00433">
    <property type="entry name" value="Peptidase_M17"/>
    <property type="match status" value="1"/>
</dbReference>
<dbReference type="EMBL" id="CDMZ01002784">
    <property type="protein sequence ID" value="CEM43879.1"/>
    <property type="molecule type" value="Genomic_DNA"/>
</dbReference>
<feature type="domain" description="Cytosol aminopeptidase" evidence="5">
    <location>
        <begin position="363"/>
        <end position="370"/>
    </location>
</feature>
<protein>
    <recommendedName>
        <fullName evidence="5">Cytosol aminopeptidase domain-containing protein</fullName>
    </recommendedName>
</protein>
<dbReference type="GO" id="GO:0005737">
    <property type="term" value="C:cytoplasm"/>
    <property type="evidence" value="ECO:0007669"/>
    <property type="project" value="InterPro"/>
</dbReference>
<comment type="similarity">
    <text evidence="1">Belongs to the peptidase M17 family.</text>
</comment>
<dbReference type="Gene3D" id="3.40.50.10590">
    <property type="entry name" value="Zn-dependent exopeptidases"/>
    <property type="match status" value="1"/>
</dbReference>
<proteinExistence type="inferred from homology"/>
<evidence type="ECO:0000256" key="4">
    <source>
        <dbReference type="ARBA" id="ARBA00022801"/>
    </source>
</evidence>
<keyword evidence="4" id="KW-0378">Hydrolase</keyword>
<evidence type="ECO:0000313" key="6">
    <source>
        <dbReference type="EMBL" id="CEM43879.1"/>
    </source>
</evidence>
<dbReference type="Pfam" id="PF18295">
    <property type="entry name" value="Pdase_M17_N2"/>
    <property type="match status" value="1"/>
</dbReference>
<accession>A0A0G4HIC6</accession>
<evidence type="ECO:0000256" key="1">
    <source>
        <dbReference type="ARBA" id="ARBA00009528"/>
    </source>
</evidence>
<name>A0A0G4HIC6_9ALVE</name>
<dbReference type="PANTHER" id="PTHR11963">
    <property type="entry name" value="LEUCINE AMINOPEPTIDASE-RELATED"/>
    <property type="match status" value="1"/>
</dbReference>
<evidence type="ECO:0000259" key="5">
    <source>
        <dbReference type="PROSITE" id="PS00631"/>
    </source>
</evidence>
<dbReference type="GO" id="GO:0070006">
    <property type="term" value="F:metalloaminopeptidase activity"/>
    <property type="evidence" value="ECO:0007669"/>
    <property type="project" value="InterPro"/>
</dbReference>
<dbReference type="InterPro" id="IPR000819">
    <property type="entry name" value="Peptidase_M17_C"/>
</dbReference>
<evidence type="ECO:0000256" key="3">
    <source>
        <dbReference type="ARBA" id="ARBA00022670"/>
    </source>
</evidence>
<dbReference type="PRINTS" id="PR00481">
    <property type="entry name" value="LAMNOPPTDASE"/>
</dbReference>